<evidence type="ECO:0000256" key="1">
    <source>
        <dbReference type="SAM" id="MobiDB-lite"/>
    </source>
</evidence>
<reference evidence="2 3" key="1">
    <citation type="submission" date="2024-02" db="EMBL/GenBank/DDBJ databases">
        <authorList>
            <consortium name="ELIXIR-Norway"/>
            <consortium name="Elixir Norway"/>
        </authorList>
    </citation>
    <scope>NUCLEOTIDE SEQUENCE [LARGE SCALE GENOMIC DNA]</scope>
</reference>
<gene>
    <name evidence="2" type="ORF">CSSPJE1EN1_LOCUS14779</name>
</gene>
<evidence type="ECO:0000313" key="3">
    <source>
        <dbReference type="Proteomes" id="UP001497444"/>
    </source>
</evidence>
<keyword evidence="3" id="KW-1185">Reference proteome</keyword>
<dbReference type="EMBL" id="OZ020097">
    <property type="protein sequence ID" value="CAK9269301.1"/>
    <property type="molecule type" value="Genomic_DNA"/>
</dbReference>
<dbReference type="Proteomes" id="UP001497444">
    <property type="component" value="Chromosome 2"/>
</dbReference>
<feature type="region of interest" description="Disordered" evidence="1">
    <location>
        <begin position="1"/>
        <end position="20"/>
    </location>
</feature>
<evidence type="ECO:0000313" key="2">
    <source>
        <dbReference type="EMBL" id="CAK9269301.1"/>
    </source>
</evidence>
<proteinExistence type="predicted"/>
<accession>A0ABP0WR09</accession>
<organism evidence="2 3">
    <name type="scientific">Sphagnum jensenii</name>
    <dbReference type="NCBI Taxonomy" id="128206"/>
    <lineage>
        <taxon>Eukaryota</taxon>
        <taxon>Viridiplantae</taxon>
        <taxon>Streptophyta</taxon>
        <taxon>Embryophyta</taxon>
        <taxon>Bryophyta</taxon>
        <taxon>Sphagnophytina</taxon>
        <taxon>Sphagnopsida</taxon>
        <taxon>Sphagnales</taxon>
        <taxon>Sphagnaceae</taxon>
        <taxon>Sphagnum</taxon>
    </lineage>
</organism>
<name>A0ABP0WR09_9BRYO</name>
<sequence>MSRFCLSSGSVGSHRSSSSLSASCVLLSKNSSSQMRNWVVGIRDSRAVGERSIGFVLEKEPKQSRKVVQLSTLDMGEAEEGSLQQEAAAKTQEIMSPQIAAAAAAAARRVHIKISL</sequence>
<protein>
    <submittedName>
        <fullName evidence="2">Uncharacterized protein</fullName>
    </submittedName>
</protein>